<dbReference type="RefSeq" id="WP_135328419.1">
    <property type="nucleotide sequence ID" value="NZ_SRJC01000006.1"/>
</dbReference>
<feature type="domain" description="PepSY" evidence="2">
    <location>
        <begin position="105"/>
        <end position="162"/>
    </location>
</feature>
<evidence type="ECO:0000313" key="3">
    <source>
        <dbReference type="EMBL" id="TGB01383.1"/>
    </source>
</evidence>
<feature type="region of interest" description="Disordered" evidence="1">
    <location>
        <begin position="84"/>
        <end position="107"/>
    </location>
</feature>
<dbReference type="STRING" id="192814.GCA_900166575_00136"/>
<dbReference type="AlphaFoldDB" id="A0A4Z0GXP5"/>
<keyword evidence="4" id="KW-1185">Reference proteome</keyword>
<evidence type="ECO:0000256" key="1">
    <source>
        <dbReference type="SAM" id="MobiDB-lite"/>
    </source>
</evidence>
<sequence>MNGKIVIGAGAIVLAVLVLWQGWSLWVGPSAVTADQVKEQVQSQYNGEVLGMEETDDYYLISLQLDTGDYAIEVSKESGEIVRMTRQSTQEENSDSSTEEPSGQPITEQEAAEIALGEVEGELEDVDYESSGEAPAFLVEIERGDGREATVQVHAITGEVLSISWDD</sequence>
<gene>
    <name evidence="3" type="ORF">E4663_16380</name>
</gene>
<dbReference type="InterPro" id="IPR025711">
    <property type="entry name" value="PepSY"/>
</dbReference>
<protein>
    <recommendedName>
        <fullName evidence="2">PepSY domain-containing protein</fullName>
    </recommendedName>
</protein>
<accession>A0A4Z0GXP5</accession>
<proteinExistence type="predicted"/>
<comment type="caution">
    <text evidence="3">The sequence shown here is derived from an EMBL/GenBank/DDBJ whole genome shotgun (WGS) entry which is preliminary data.</text>
</comment>
<dbReference type="Pfam" id="PF03413">
    <property type="entry name" value="PepSY"/>
    <property type="match status" value="1"/>
</dbReference>
<reference evidence="3 4" key="1">
    <citation type="journal article" date="2003" name="Int. J. Syst. Evol. Microbiol.">
        <title>Halobacillus salinus sp. nov., isolated from a salt lake on the coast of the East Sea in Korea.</title>
        <authorList>
            <person name="Yoon J.H."/>
            <person name="Kang K.H."/>
            <person name="Park Y.H."/>
        </authorList>
    </citation>
    <scope>NUCLEOTIDE SEQUENCE [LARGE SCALE GENOMIC DNA]</scope>
    <source>
        <strain evidence="3 4">HSL-3</strain>
    </source>
</reference>
<dbReference type="Proteomes" id="UP000297982">
    <property type="component" value="Unassembled WGS sequence"/>
</dbReference>
<organism evidence="3 4">
    <name type="scientific">Halobacillus salinus</name>
    <dbReference type="NCBI Taxonomy" id="192814"/>
    <lineage>
        <taxon>Bacteria</taxon>
        <taxon>Bacillati</taxon>
        <taxon>Bacillota</taxon>
        <taxon>Bacilli</taxon>
        <taxon>Bacillales</taxon>
        <taxon>Bacillaceae</taxon>
        <taxon>Halobacillus</taxon>
    </lineage>
</organism>
<evidence type="ECO:0000259" key="2">
    <source>
        <dbReference type="Pfam" id="PF03413"/>
    </source>
</evidence>
<dbReference type="Gene3D" id="3.10.450.40">
    <property type="match status" value="1"/>
</dbReference>
<dbReference type="EMBL" id="SRJC01000006">
    <property type="protein sequence ID" value="TGB01383.1"/>
    <property type="molecule type" value="Genomic_DNA"/>
</dbReference>
<name>A0A4Z0GXP5_9BACI</name>
<evidence type="ECO:0000313" key="4">
    <source>
        <dbReference type="Proteomes" id="UP000297982"/>
    </source>
</evidence>